<evidence type="ECO:0000256" key="3">
    <source>
        <dbReference type="ARBA" id="ARBA00022597"/>
    </source>
</evidence>
<dbReference type="Gene3D" id="3.40.50.2300">
    <property type="match status" value="1"/>
</dbReference>
<protein>
    <submittedName>
        <fullName evidence="9">PTS sugar transporter subunit IIB</fullName>
    </submittedName>
</protein>
<evidence type="ECO:0000256" key="7">
    <source>
        <dbReference type="PROSITE-ProRule" id="PRU00423"/>
    </source>
</evidence>
<reference evidence="9 10" key="1">
    <citation type="journal article" date="2019" name="Int. J. Syst. Evol. Microbiol.">
        <title>The Global Catalogue of Microorganisms (GCM) 10K type strain sequencing project: providing services to taxonomists for standard genome sequencing and annotation.</title>
        <authorList>
            <consortium name="The Broad Institute Genomics Platform"/>
            <consortium name="The Broad Institute Genome Sequencing Center for Infectious Disease"/>
            <person name="Wu L."/>
            <person name="Ma J."/>
        </authorList>
    </citation>
    <scope>NUCLEOTIDE SEQUENCE [LARGE SCALE GENOMIC DNA]</scope>
    <source>
        <strain evidence="9 10">JCM 13813</strain>
    </source>
</reference>
<evidence type="ECO:0000256" key="1">
    <source>
        <dbReference type="ARBA" id="ARBA00022448"/>
    </source>
</evidence>
<evidence type="ECO:0000259" key="8">
    <source>
        <dbReference type="PROSITE" id="PS51100"/>
    </source>
</evidence>
<keyword evidence="2" id="KW-0597">Phosphoprotein</keyword>
<dbReference type="InterPro" id="IPR051819">
    <property type="entry name" value="PTS_sugar-specific_EIIB"/>
</dbReference>
<keyword evidence="5" id="KW-0598">Phosphotransferase system</keyword>
<sequence length="108" mass="11403">MSLRILIVCGGGASSGFLAQGMRKAAKKDGVDLTVEARSETEVEEYVGKVDVVLVGPHLAFMFDSIRSLVEPHGIQVALVPQQVYGRLDGAAAYKLAQGLVTTEGVQS</sequence>
<evidence type="ECO:0000256" key="2">
    <source>
        <dbReference type="ARBA" id="ARBA00022553"/>
    </source>
</evidence>
<keyword evidence="6" id="KW-0418">Kinase</keyword>
<dbReference type="InterPro" id="IPR003501">
    <property type="entry name" value="PTS_EIIB_2/3"/>
</dbReference>
<dbReference type="PROSITE" id="PS51100">
    <property type="entry name" value="PTS_EIIB_TYPE_3"/>
    <property type="match status" value="1"/>
</dbReference>
<dbReference type="InterPro" id="IPR013012">
    <property type="entry name" value="PTS_EIIB_3"/>
</dbReference>
<dbReference type="Proteomes" id="UP001501161">
    <property type="component" value="Unassembled WGS sequence"/>
</dbReference>
<dbReference type="CDD" id="cd05564">
    <property type="entry name" value="PTS_IIB_chitobiose_lichenan"/>
    <property type="match status" value="1"/>
</dbReference>
<gene>
    <name evidence="9" type="ORF">GCM10009726_21910</name>
</gene>
<dbReference type="PANTHER" id="PTHR34581">
    <property type="entry name" value="PTS SYSTEM N,N'-DIACETYLCHITOBIOSE-SPECIFIC EIIB COMPONENT"/>
    <property type="match status" value="1"/>
</dbReference>
<dbReference type="EMBL" id="BAAAMQ010000010">
    <property type="protein sequence ID" value="GAA2107941.1"/>
    <property type="molecule type" value="Genomic_DNA"/>
</dbReference>
<evidence type="ECO:0000313" key="10">
    <source>
        <dbReference type="Proteomes" id="UP001501161"/>
    </source>
</evidence>
<dbReference type="RefSeq" id="WP_231248463.1">
    <property type="nucleotide sequence ID" value="NZ_BAAAMQ010000010.1"/>
</dbReference>
<feature type="modified residue" description="Phosphocysteine; by EIIA" evidence="7">
    <location>
        <position position="9"/>
    </location>
</feature>
<keyword evidence="4" id="KW-0808">Transferase</keyword>
<feature type="domain" description="PTS EIIB type-3" evidence="8">
    <location>
        <begin position="2"/>
        <end position="107"/>
    </location>
</feature>
<keyword evidence="1" id="KW-0813">Transport</keyword>
<dbReference type="Pfam" id="PF02302">
    <property type="entry name" value="PTS_IIB"/>
    <property type="match status" value="1"/>
</dbReference>
<dbReference type="InterPro" id="IPR036095">
    <property type="entry name" value="PTS_EIIB-like_sf"/>
</dbReference>
<accession>A0ABN2X9R1</accession>
<evidence type="ECO:0000256" key="5">
    <source>
        <dbReference type="ARBA" id="ARBA00022683"/>
    </source>
</evidence>
<evidence type="ECO:0000313" key="9">
    <source>
        <dbReference type="EMBL" id="GAA2107941.1"/>
    </source>
</evidence>
<keyword evidence="10" id="KW-1185">Reference proteome</keyword>
<dbReference type="SUPFAM" id="SSF52794">
    <property type="entry name" value="PTS system IIB component-like"/>
    <property type="match status" value="1"/>
</dbReference>
<organism evidence="9 10">
    <name type="scientific">Nocardioides furvisabuli</name>
    <dbReference type="NCBI Taxonomy" id="375542"/>
    <lineage>
        <taxon>Bacteria</taxon>
        <taxon>Bacillati</taxon>
        <taxon>Actinomycetota</taxon>
        <taxon>Actinomycetes</taxon>
        <taxon>Propionibacteriales</taxon>
        <taxon>Nocardioidaceae</taxon>
        <taxon>Nocardioides</taxon>
    </lineage>
</organism>
<dbReference type="PANTHER" id="PTHR34581:SF2">
    <property type="entry name" value="PTS SYSTEM N,N'-DIACETYLCHITOBIOSE-SPECIFIC EIIB COMPONENT"/>
    <property type="match status" value="1"/>
</dbReference>
<keyword evidence="3 9" id="KW-0762">Sugar transport</keyword>
<evidence type="ECO:0000256" key="4">
    <source>
        <dbReference type="ARBA" id="ARBA00022679"/>
    </source>
</evidence>
<evidence type="ECO:0000256" key="6">
    <source>
        <dbReference type="ARBA" id="ARBA00022777"/>
    </source>
</evidence>
<comment type="caution">
    <text evidence="9">The sequence shown here is derived from an EMBL/GenBank/DDBJ whole genome shotgun (WGS) entry which is preliminary data.</text>
</comment>
<proteinExistence type="predicted"/>
<name>A0ABN2X9R1_9ACTN</name>